<organism evidence="2">
    <name type="scientific">marine sediment metagenome</name>
    <dbReference type="NCBI Taxonomy" id="412755"/>
    <lineage>
        <taxon>unclassified sequences</taxon>
        <taxon>metagenomes</taxon>
        <taxon>ecological metagenomes</taxon>
    </lineage>
</organism>
<dbReference type="Gene3D" id="3.30.470.30">
    <property type="entry name" value="DNA ligase/mRNA capping enzyme"/>
    <property type="match status" value="1"/>
</dbReference>
<dbReference type="EMBL" id="LAZR01005750">
    <property type="protein sequence ID" value="KKM97410.1"/>
    <property type="molecule type" value="Genomic_DNA"/>
</dbReference>
<dbReference type="Pfam" id="PF09414">
    <property type="entry name" value="RNA_ligase"/>
    <property type="match status" value="1"/>
</dbReference>
<accession>A0A0F9P8P5</accession>
<reference evidence="2" key="1">
    <citation type="journal article" date="2015" name="Nature">
        <title>Complex archaea that bridge the gap between prokaryotes and eukaryotes.</title>
        <authorList>
            <person name="Spang A."/>
            <person name="Saw J.H."/>
            <person name="Jorgensen S.L."/>
            <person name="Zaremba-Niedzwiedzka K."/>
            <person name="Martijn J."/>
            <person name="Lind A.E."/>
            <person name="van Eijk R."/>
            <person name="Schleper C."/>
            <person name="Guy L."/>
            <person name="Ettema T.J."/>
        </authorList>
    </citation>
    <scope>NUCLEOTIDE SEQUENCE</scope>
</reference>
<dbReference type="InterPro" id="IPR021122">
    <property type="entry name" value="RNA_ligase_dom_REL/Rnl2"/>
</dbReference>
<protein>
    <recommendedName>
        <fullName evidence="1">RNA ligase domain-containing protein</fullName>
    </recommendedName>
</protein>
<gene>
    <name evidence="2" type="ORF">LCGC14_1168360</name>
</gene>
<name>A0A0F9P8P5_9ZZZZ</name>
<evidence type="ECO:0000313" key="2">
    <source>
        <dbReference type="EMBL" id="KKM97410.1"/>
    </source>
</evidence>
<sequence length="318" mass="37090">MKKYPKISQSYNEEAKGIYDGKIIIEEKIDGSQIRIKILPDGTIICGSHNSRGDEPPDMGMFSLGVEKAEHVFSGYKPDVEMVVFCEYLKSPKQNTIPYSRVPLHNLILFDVQRDTLFINRQQKELFAKQHGLEIVPLLWEGDASEIVDKDDPNKMNEAFKEELLKKTSILGHQDKGFQTIEGFVVKNYDKLYDIERFRNYEESTHPWMCIKIVNEKFKEKNHEENPNKTNKFQELKDNYRTEARCMKAIQHLQEEGKLTGQLSDLRLLVPEVIRDIEEEEKEGIKDALWGMFGKEITGYASKEMIPTYKKYLEENLQ</sequence>
<dbReference type="SUPFAM" id="SSF56091">
    <property type="entry name" value="DNA ligase/mRNA capping enzyme, catalytic domain"/>
    <property type="match status" value="1"/>
</dbReference>
<evidence type="ECO:0000259" key="1">
    <source>
        <dbReference type="Pfam" id="PF09414"/>
    </source>
</evidence>
<feature type="domain" description="RNA ligase" evidence="1">
    <location>
        <begin position="22"/>
        <end position="191"/>
    </location>
</feature>
<dbReference type="AlphaFoldDB" id="A0A0F9P8P5"/>
<proteinExistence type="predicted"/>
<comment type="caution">
    <text evidence="2">The sequence shown here is derived from an EMBL/GenBank/DDBJ whole genome shotgun (WGS) entry which is preliminary data.</text>
</comment>